<dbReference type="GO" id="GO:0005576">
    <property type="term" value="C:extracellular region"/>
    <property type="evidence" value="ECO:0007669"/>
    <property type="project" value="GOC"/>
</dbReference>
<dbReference type="InterPro" id="IPR025986">
    <property type="entry name" value="RPAP3-like_C"/>
</dbReference>
<evidence type="ECO:0000313" key="13">
    <source>
        <dbReference type="EMBL" id="KAK3083514.1"/>
    </source>
</evidence>
<dbReference type="GO" id="GO:0003351">
    <property type="term" value="P:epithelial cilium movement involved in extracellular fluid movement"/>
    <property type="evidence" value="ECO:0007669"/>
    <property type="project" value="TreeGrafter"/>
</dbReference>
<evidence type="ECO:0000313" key="14">
    <source>
        <dbReference type="Proteomes" id="UP001186944"/>
    </source>
</evidence>
<comment type="subunit">
    <text evidence="4">Homodimer.</text>
</comment>
<evidence type="ECO:0000256" key="3">
    <source>
        <dbReference type="ARBA" id="ARBA00004496"/>
    </source>
</evidence>
<evidence type="ECO:0000256" key="5">
    <source>
        <dbReference type="ARBA" id="ARBA00022490"/>
    </source>
</evidence>
<dbReference type="InterPro" id="IPR042422">
    <property type="entry name" value="CC103"/>
</dbReference>
<dbReference type="EMBL" id="VSWD01000014">
    <property type="protein sequence ID" value="KAK3083514.1"/>
    <property type="molecule type" value="Genomic_DNA"/>
</dbReference>
<keyword evidence="5" id="KW-0963">Cytoplasm</keyword>
<dbReference type="PANTHER" id="PTHR28572:SF1">
    <property type="entry name" value="COILED-COIL DOMAIN-CONTAINING PROTEIN 103"/>
    <property type="match status" value="1"/>
</dbReference>
<comment type="similarity">
    <text evidence="10">Belongs to the DNAAF19/PR46b family.</text>
</comment>
<dbReference type="PANTHER" id="PTHR28572">
    <property type="entry name" value="COILED-COIL DOMAIN-CONTAINING PROTEIN 103"/>
    <property type="match status" value="1"/>
</dbReference>
<evidence type="ECO:0000259" key="11">
    <source>
        <dbReference type="Pfam" id="PF13877"/>
    </source>
</evidence>
<evidence type="ECO:0000256" key="1">
    <source>
        <dbReference type="ARBA" id="ARBA00004048"/>
    </source>
</evidence>
<keyword evidence="14" id="KW-1185">Reference proteome</keyword>
<dbReference type="Pfam" id="PF15867">
    <property type="entry name" value="Dynein_attach_N"/>
    <property type="match status" value="1"/>
</dbReference>
<comment type="subcellular location">
    <subcellularLocation>
        <location evidence="2">Cell projection</location>
        <location evidence="2">Cilium</location>
        <location evidence="2">Flagellum</location>
    </subcellularLocation>
    <subcellularLocation>
        <location evidence="3">Cytoplasm</location>
    </subcellularLocation>
</comment>
<keyword evidence="9" id="KW-0966">Cell projection</keyword>
<gene>
    <name evidence="13" type="ORF">FSP39_024487</name>
</gene>
<dbReference type="InterPro" id="IPR031733">
    <property type="entry name" value="Dynein_attach_N"/>
</dbReference>
<accession>A0AA88XDY1</accession>
<evidence type="ECO:0000256" key="2">
    <source>
        <dbReference type="ARBA" id="ARBA00004230"/>
    </source>
</evidence>
<proteinExistence type="inferred from homology"/>
<feature type="domain" description="Dynein attachment factor N-terminal" evidence="12">
    <location>
        <begin position="14"/>
        <end position="82"/>
    </location>
</feature>
<organism evidence="13 14">
    <name type="scientific">Pinctada imbricata</name>
    <name type="common">Atlantic pearl-oyster</name>
    <name type="synonym">Pinctada martensii</name>
    <dbReference type="NCBI Taxonomy" id="66713"/>
    <lineage>
        <taxon>Eukaryota</taxon>
        <taxon>Metazoa</taxon>
        <taxon>Spiralia</taxon>
        <taxon>Lophotrochozoa</taxon>
        <taxon>Mollusca</taxon>
        <taxon>Bivalvia</taxon>
        <taxon>Autobranchia</taxon>
        <taxon>Pteriomorphia</taxon>
        <taxon>Pterioida</taxon>
        <taxon>Pterioidea</taxon>
        <taxon>Pteriidae</taxon>
        <taxon>Pinctada</taxon>
    </lineage>
</organism>
<evidence type="ECO:0000259" key="12">
    <source>
        <dbReference type="Pfam" id="PF15867"/>
    </source>
</evidence>
<reference evidence="13" key="1">
    <citation type="submission" date="2019-08" db="EMBL/GenBank/DDBJ databases">
        <title>The improved chromosome-level genome for the pearl oyster Pinctada fucata martensii using PacBio sequencing and Hi-C.</title>
        <authorList>
            <person name="Zheng Z."/>
        </authorList>
    </citation>
    <scope>NUCLEOTIDE SEQUENCE</scope>
    <source>
        <strain evidence="13">ZZ-2019</strain>
        <tissue evidence="13">Adductor muscle</tissue>
    </source>
</reference>
<comment type="function">
    <text evidence="1">Dynein-attachment factor required for cilia motility.</text>
</comment>
<evidence type="ECO:0000256" key="6">
    <source>
        <dbReference type="ARBA" id="ARBA00022794"/>
    </source>
</evidence>
<dbReference type="GO" id="GO:0036157">
    <property type="term" value="C:outer dynein arm"/>
    <property type="evidence" value="ECO:0007669"/>
    <property type="project" value="InterPro"/>
</dbReference>
<dbReference type="AlphaFoldDB" id="A0AA88XDY1"/>
<keyword evidence="8" id="KW-0969">Cilium</keyword>
<evidence type="ECO:0000256" key="9">
    <source>
        <dbReference type="ARBA" id="ARBA00023273"/>
    </source>
</evidence>
<evidence type="ECO:0000256" key="8">
    <source>
        <dbReference type="ARBA" id="ARBA00023069"/>
    </source>
</evidence>
<keyword evidence="6" id="KW-0970">Cilium biogenesis/degradation</keyword>
<sequence>MSKEKKKSHDDDCLDFKKLERELESAVEADKKYWRENDAKFRAVHQKVESYEEFRDIVMASHIKPLDKGDNFQNITFDVKWNSVANDKGKSDSSAADGVKKESFKIPKDNQEFVRDWRRYYKTTAEQYNYLKSIGGTTLAKIFRTDISLFGDILKALDSEFMDSDCDVVLDIVENLTKTNRFTLSVQFLNSAEKEARNSLFAKLKNSKGSENSEVNDNIDRLVKIYEIK</sequence>
<keyword evidence="7" id="KW-0282">Flagellum</keyword>
<evidence type="ECO:0008006" key="15">
    <source>
        <dbReference type="Google" id="ProtNLM"/>
    </source>
</evidence>
<dbReference type="GO" id="GO:0031514">
    <property type="term" value="C:motile cilium"/>
    <property type="evidence" value="ECO:0007669"/>
    <property type="project" value="UniProtKB-SubCell"/>
</dbReference>
<dbReference type="GO" id="GO:0007368">
    <property type="term" value="P:determination of left/right symmetry"/>
    <property type="evidence" value="ECO:0007669"/>
    <property type="project" value="TreeGrafter"/>
</dbReference>
<comment type="caution">
    <text evidence="13">The sequence shown here is derived from an EMBL/GenBank/DDBJ whole genome shotgun (WGS) entry which is preliminary data.</text>
</comment>
<feature type="domain" description="RNA-polymerase II-associated protein 3-like C-terminal" evidence="11">
    <location>
        <begin position="107"/>
        <end position="194"/>
    </location>
</feature>
<evidence type="ECO:0000256" key="4">
    <source>
        <dbReference type="ARBA" id="ARBA00011738"/>
    </source>
</evidence>
<dbReference type="GO" id="GO:0036159">
    <property type="term" value="P:inner dynein arm assembly"/>
    <property type="evidence" value="ECO:0007669"/>
    <property type="project" value="TreeGrafter"/>
</dbReference>
<evidence type="ECO:0000256" key="7">
    <source>
        <dbReference type="ARBA" id="ARBA00022846"/>
    </source>
</evidence>
<dbReference type="Pfam" id="PF13877">
    <property type="entry name" value="RPAP3_C"/>
    <property type="match status" value="1"/>
</dbReference>
<protein>
    <recommendedName>
        <fullName evidence="15">Coiled-coil domain-containing protein 103</fullName>
    </recommendedName>
</protein>
<dbReference type="Proteomes" id="UP001186944">
    <property type="component" value="Unassembled WGS sequence"/>
</dbReference>
<name>A0AA88XDY1_PINIB</name>
<evidence type="ECO:0000256" key="10">
    <source>
        <dbReference type="ARBA" id="ARBA00049986"/>
    </source>
</evidence>